<comment type="caution">
    <text evidence="2">The sequence shown here is derived from an EMBL/GenBank/DDBJ whole genome shotgun (WGS) entry which is preliminary data.</text>
</comment>
<dbReference type="Proteomes" id="UP000230233">
    <property type="component" value="Chromosome I"/>
</dbReference>
<sequence>MTLETSSKVQLRAHRCNRFISLGLQGSSPATGTLDMETNKIETFCMIAVFVAFNFVEIAAIFPNKSLKTQNPQLFSSDSCSPC</sequence>
<organism evidence="2 3">
    <name type="scientific">Caenorhabditis nigoni</name>
    <dbReference type="NCBI Taxonomy" id="1611254"/>
    <lineage>
        <taxon>Eukaryota</taxon>
        <taxon>Metazoa</taxon>
        <taxon>Ecdysozoa</taxon>
        <taxon>Nematoda</taxon>
        <taxon>Chromadorea</taxon>
        <taxon>Rhabditida</taxon>
        <taxon>Rhabditina</taxon>
        <taxon>Rhabditomorpha</taxon>
        <taxon>Rhabditoidea</taxon>
        <taxon>Rhabditidae</taxon>
        <taxon>Peloderinae</taxon>
        <taxon>Caenorhabditis</taxon>
    </lineage>
</organism>
<accession>A0A2G5VQI3</accession>
<proteinExistence type="predicted"/>
<keyword evidence="1" id="KW-0812">Transmembrane</keyword>
<protein>
    <submittedName>
        <fullName evidence="2">Uncharacterized protein</fullName>
    </submittedName>
</protein>
<dbReference type="EMBL" id="PDUG01000001">
    <property type="protein sequence ID" value="PIC54012.1"/>
    <property type="molecule type" value="Genomic_DNA"/>
</dbReference>
<evidence type="ECO:0000313" key="3">
    <source>
        <dbReference type="Proteomes" id="UP000230233"/>
    </source>
</evidence>
<keyword evidence="3" id="KW-1185">Reference proteome</keyword>
<reference evidence="3" key="1">
    <citation type="submission" date="2017-10" db="EMBL/GenBank/DDBJ databases">
        <title>Rapid genome shrinkage in a self-fertile nematode reveals novel sperm competition proteins.</title>
        <authorList>
            <person name="Yin D."/>
            <person name="Schwarz E.M."/>
            <person name="Thomas C.G."/>
            <person name="Felde R.L."/>
            <person name="Korf I.F."/>
            <person name="Cutter A.D."/>
            <person name="Schartner C.M."/>
            <person name="Ralston E.J."/>
            <person name="Meyer B.J."/>
            <person name="Haag E.S."/>
        </authorList>
    </citation>
    <scope>NUCLEOTIDE SEQUENCE [LARGE SCALE GENOMIC DNA]</scope>
    <source>
        <strain evidence="3">JU1422</strain>
    </source>
</reference>
<gene>
    <name evidence="2" type="primary">Cnig_chr_I.g3449</name>
    <name evidence="2" type="ORF">B9Z55_003449</name>
</gene>
<feature type="transmembrane region" description="Helical" evidence="1">
    <location>
        <begin position="41"/>
        <end position="62"/>
    </location>
</feature>
<evidence type="ECO:0000256" key="1">
    <source>
        <dbReference type="SAM" id="Phobius"/>
    </source>
</evidence>
<evidence type="ECO:0000313" key="2">
    <source>
        <dbReference type="EMBL" id="PIC54012.1"/>
    </source>
</evidence>
<keyword evidence="1" id="KW-1133">Transmembrane helix</keyword>
<dbReference type="AlphaFoldDB" id="A0A2G5VQI3"/>
<keyword evidence="1" id="KW-0472">Membrane</keyword>
<name>A0A2G5VQI3_9PELO</name>